<gene>
    <name evidence="3" type="ORF">Vbra_20184</name>
</gene>
<feature type="compositionally biased region" description="Low complexity" evidence="2">
    <location>
        <begin position="2827"/>
        <end position="2840"/>
    </location>
</feature>
<feature type="region of interest" description="Disordered" evidence="2">
    <location>
        <begin position="1321"/>
        <end position="1379"/>
    </location>
</feature>
<dbReference type="PROSITE" id="PS50088">
    <property type="entry name" value="ANK_REPEAT"/>
    <property type="match status" value="2"/>
</dbReference>
<dbReference type="InterPro" id="IPR035983">
    <property type="entry name" value="Hect_E3_ubiquitin_ligase"/>
</dbReference>
<reference evidence="3 4" key="1">
    <citation type="submission" date="2014-11" db="EMBL/GenBank/DDBJ databases">
        <authorList>
            <person name="Zhu J."/>
            <person name="Qi W."/>
            <person name="Song R."/>
        </authorList>
    </citation>
    <scope>NUCLEOTIDE SEQUENCE [LARGE SCALE GENOMIC DNA]</scope>
</reference>
<evidence type="ECO:0000313" key="3">
    <source>
        <dbReference type="EMBL" id="CEL93351.1"/>
    </source>
</evidence>
<dbReference type="Proteomes" id="UP000041254">
    <property type="component" value="Unassembled WGS sequence"/>
</dbReference>
<feature type="region of interest" description="Disordered" evidence="2">
    <location>
        <begin position="1803"/>
        <end position="1824"/>
    </location>
</feature>
<dbReference type="PANTHER" id="PTHR48125">
    <property type="entry name" value="LP07818P1"/>
    <property type="match status" value="1"/>
</dbReference>
<feature type="compositionally biased region" description="Low complexity" evidence="2">
    <location>
        <begin position="3717"/>
        <end position="3726"/>
    </location>
</feature>
<dbReference type="SUPFAM" id="SSF56204">
    <property type="entry name" value="Hect, E3 ligase catalytic domain"/>
    <property type="match status" value="1"/>
</dbReference>
<dbReference type="Pfam" id="PF12796">
    <property type="entry name" value="Ank_2"/>
    <property type="match status" value="1"/>
</dbReference>
<feature type="compositionally biased region" description="Low complexity" evidence="2">
    <location>
        <begin position="4603"/>
        <end position="4619"/>
    </location>
</feature>
<feature type="region of interest" description="Disordered" evidence="2">
    <location>
        <begin position="4756"/>
        <end position="4843"/>
    </location>
</feature>
<feature type="region of interest" description="Disordered" evidence="2">
    <location>
        <begin position="763"/>
        <end position="793"/>
    </location>
</feature>
<sequence>MMAKGASYLSEYTILGRLRWQDGAATDDEEFTLINGAHRTLCDLHQHTDATAAHSPASQSAPHPPRPSDEDAREVLQTLYCLIASHLANQKPTNGLPSTYTPTPPRVQPLSREEPSDVTISLEPFTGTEALPEMVDRVLGGLDSDRSSAGAADGTGAADDLPVCHLPDALRQNLMLPSLVRDGAIPPPMRRLKAALSTYQHQAKTDGAIKLDAAGLTAAVSNSTFSRIWDAASGDLGDLLVSPLLSLVMDGALSGGPLSGARAGLHTMASADTSASPISTVGVVQPGMAPMESDAPPLLQSYLTDAYRVLCQQRPLAALSKVNRGGGGGASPASSLQSSFNEPFAKVLNEVCLSLLRRALRQSSTASVGVSCLNVLLILSLHLGSLQQFLRFFDALWSQLILQRYYPHIPPPSRHKPNVPFQSIIREGVESDASSPQASSPPLSYASRVGSGLAMGVGGVTSGSYPSVVHLDLLAIQYPVSFVGSGPGVPSSKSLKDGKSGNTHRFPHCGAYAFQVVLAVSSEDPAMGGDAWESPRTVLGFSFAVGRDGNDSSQLPINERAFLRIEVEGGTLTLLGDRLNERDWVQPAGLTEIGVRDISGQQAISLDILIDQSRIPTFDDTPDDRSSKSGDIVIYADGDLVYRSPIPSPPAPQHTNIFVAARNQLVFSAETAPKDSKVDVVPIPSWSCNFVRELHHRKLIGTNGWSARRSASHRQRTLAGSFASRRGQKGQPICPPVAIPGAPQGLAAPADSAFFQSPTVIRNQTGAEGPSTADPPATAAAAAAGASTGRADGPIEMVPDMDGGLAAFGGSPVPEGPSLEPLELSARCAATLHRIVMRSDRAVPHFPNMDDDPLRHLFLFPSSSPPSLVLRTLELFVGVMESICELLRRYGDRSGARSRSTTRDRAQRSNETDTMEITLKIEAYPDQSGQQGGQGQGDCTEDGGDGDREVEEEMMVDRDMEAWQRAVETACSLVGVLKYLLEDNSGNGCVREALQKHAQPALTIRLLDCMLFFLQVEDPFTSPLHRHGAATPPPSDMATDAASRWQWCRVGVAWLLHRITLKAVAAAHPLILKIIFWRAPAHQLCRFLSILATRRPYESGLVQGLLSQLEEKGVTAIIVKHIFSEAGSARPQSAQSPFLSPASPGTPLFPKAWGTLLGGGPIPSPLLSPRQPATPSPTPGGKRRPLEGSNFWQCFNEMVRRAERQFQAVARRKDAIKDRERDETDETVEAVGSDEQRSVVHERELESCLEVLDPMVSFSSNGVLVGGRMVTSDELGLSHVRLRKPRKDATLGTAGEVAGVLARHATKQMIWGILNMLQKEASKTGQVSTQSQPGRSQRNSPSPPPSSHDDSQRGRSSRSPRQPSSPAPSGGGMGPGTSSLEEACAILEEIMRMLLSNGHRVMATLADVVGPLGTPPRNGFDGPAALMHRVAFATEATVGVEAGVLLDGSTILHTAVLPCLGNLTALTSAPPSPSNLRVLALLLRLWPRILRLALRCLLVTRQISTLSAVSRQVFHPIVDFSVGVVSVTCHFLLWFSRDATQYIHPPSSPDSPSPVLPPNASLPPLLVAGARYVPSPQGHGLNAVEHALRSITLTLMECSAPSPQTGSTHVNPHSLPRGVADFVEAFRLASVREAANAAAAEEGGGEASGKRPALPLTLGGGLVGGTEEDRAPTAFSMSVLEGDKEFQEACPNWTPFHPSIKEVERALVACLLHLSGYSGPPKSRVPTQGGGAAAAAAAAALDDAVEQAPTEMAPELKEAFSLARRAAMRLLADVQRCCATVSQGSTSNRGEDASPIAMVEGVLGDDSSPAAAPASPSPFSTGMSKHAEKKEEILGAVLNRCVWLLNICPRGVCRPRTPATGTWAGGQETLRRAALTISSGYLRSASAAEQALSLMLQSPPSPAPPKSPEIPPPTQPPNAPGGASPTNNGSSGADTRQTLSKKPSLSTVHRVIGSHREAGRLVRNVDLLARLHGSRRVSSALERGDTVGHWARSASIDEEGAGHGGDGAWYGQSGAAVSRDDAVPIEQAPVSDLLGHFLSFLCQGPDVKVAEDALRIEHLSSLFHYITLRSLRALLLAGLCAQIPRVGPRGATYQADSGKGGQGTRSFPKTWSSDDLEPQGKQLPHSGSGGVEARLPLSLPYSDFGMGRKCTWPVILDLLVGPVLPPSHAYQEGSGADRELPAVAVRYGGWLLLSTLHAACLQLLARRSVVTGSGTSTLSAQAMVPFGLQPISETVRTTMNEMICGVTEWHLQRNPPFVYNLVQSTSSSLDHVFTAAPDDALWVEATLRLLVFHVCTKTRPLDTARYVVPFLHHLLQVAFPPLQRLVDHRGNGPRTDLTPQTTVPLERAVTAVVVRRYDVAAEHVVDRLPLEGFTTLSKFQSGNRVWVLMSQAQGKAPAFTPPLSDLSVQECSEEQPDTQPPPLPPAPAAGTQQQPQAASRGDTVVRRAPFAHRSSSALVTWLLTGKAAGEASGDQLAIADCLLEVLPLAGRRDSEAPDVEERFQQLQDSGFTYEGTLRYDDADGAQLWSKKKRLVTAHPTARGADVPEDAEAEFPTAAYKESSQRLKHRSWKLFETALWAVLGIGSDANPSRAGASSSDTSQRKDAGWVRKAAIQDGQKDEGQERKATTATGGQGGARMRDRADSDRQAVMVGVLQMVMTVVIKVADTMRTEGPSGGGPGRMSSSEFHATEKFVADLLGALHGCVRQSSNAALMVLKALMTTQEVKANQLEPLFNSAVIKQALYRLITECIRNSPPSDESEDDLTAAYGGASPTNDSMNTQLVMHCLPPLVTILPGGVGEEATELLKIPPPPPTPAAPDNTAGTSGATPTPLPAAQQAPAAAAAAIPSPASNAMVPQGMAMANIYAAGQVSDPFPPSHPQSSYFVTARPTGEFAAEVDERTLRIHRGEGLGGVVLCRAPLTFTALSVGPQQPNNVLTFRLQSAGRFGVTVAPASAVFGTPSEVFERNDVVGFRTRTTPNFRDDSFAAHVLYEVGDLLDVRFEVDPGVGTIHSQSCLRTELMISGESIGSVLEVYFDEATQMQETQRMNLVFVFQDRMTIAYEGPDFNLEPPAGFQPPQPVANGAGPANGTAPPAEPPNDQNYPQSFYPSYPPMQQSDDGGWPPLPSGQPVTTGAPGMLPSIQMPAYMPVPSMLGGGGMNGLAAGGSSDSLGGESYDASTPGAIAAPPLDDKEAWEQGKPLFVEALRLYQALLLADANMLVSLKQEVLMDLRRGVRGAVALMEGSPILEQPPAEARPDRDESPRDGALPEGSTEQADSAAASSAHLDAEREREGSGDEEGDKEESRWSVELSDAAILACRKALSVLAVIGCDITGEGMKESIQESSPHQDAFGLPWLMGHSPLNRCVTYGLTSSQCEMLLSTLAELIAVTPIHEILLRLAKSGPLHPYGQRDQDVKSILLVLGTKALLACALTLRTLISLHPDGNFAQLRVPGMDAVLYHCTTLTSFGEKFLFISSGTHPDRYDLPPPGVDTDDDDLSAQKHPRSPTGESSWGRLLAGVTKQPKAAEERKDDESPGKKQQRSGPGRRDPPGAPSPSPSGPEGGQATTGPTDHIDWHSIGALCGIPADVFAAVGTPKTTAQPVIEVTETSALWRWILKLVQGWAGLPDGPQGPVKQKDGSLTNDSPNVTSKVFNLDGSASYSSKRLATRLMETSATWALKKDVVEVLCGVAALVPDQFVQRLHDGYIARRPPVAKDDQPTSSAAAAAGAPPPSSRPGSLLSPHALNVVRLFRCCIYFISREKDDNVPDYWLPFKPTFDSPRVKQRVYKELNRVSVLKDELYGWQRVFYLAVAMAANGQGPGTYPPHTAGGEDASPPPTAEDSMGFRDALLEVIQSEVLYHLVGSVAQVVSSKQRTGKSPKYCALSPSVHVAHWLLDAFIRHPLAPGGIRRRVATPASWAALFALLVNGSNLPMKLAMDAARISNWLVMLPSHSPLAVKEWEGEGAGQVFGGRDNADTITSLVPSSGLDCSPTAPTQQAGQDFGFLGAGFAGQGVRLSTGRSVRSGSTTSKREKEARELLQSIMNCICYCATSATGAMDSMYMGRAGLDCFSLSELYKANNRHRVNAALIVHFLCAAGVVITQNNPHRSLNWPNLAGSNAFRDHLNLLSVAAGVSNTSNEVNLNMFGRGKDRRRSSTGTDDSQQERPLPSSAWGPGAPPVTIPEGSPLNLSQASLQLPAVGMPAASPVSSSTLPAIEGRSPIPQTFMRTCLSIPEETETSEVSPVEMTIGRVKAPGAGYLMLTLSDWIKKDGSEPSRSGPSLPKDLSPVSNQLFDRLIRRPKLLVAADRLFKHLLFEITSRPTPRWTLRPDLIEQGSDPQRRPSTVDVDLDEDRHVCTITVGGRSSSPPSPSHKGADPAAQRSDSSSASTTLVTIEDSLPCGASHSVIRLKTRIRGLDKPGIAYPRVGILDLDSHDTPPPTNVTDWKDARGSWSLVFGEGPPRLVSTGSCDKQSHKLCGDAAATRGGVTLPPRAFAQGVQVVMAIAGRAVTWEVNGKMVAAATLPLPCNQVLPAVSISSGMSVLRNTSSEMTATFELQPLCPPSAISSLCDLYYRWEPLLTERKLEWNIHFPPHHTPRGPTPPTQGRPAQPATASSPGGFLLPGPPRPTKSLSGASDRVMLEGVEVDEGGSVVRLKPNPPPKSDAPPPAAEKGKEKGKGKDKKGGDASPSKMGSQGSMSDVTQPPETSDGGHLPELALFTVDLRIRSGISQAVPCEIPPAAGFKPYGAPFNYLTPQGAIPLDHRPTTAPMHMPLSSGTASPRPSPTPSSVFGQPTGALPAVPAPSSPDRPSTASSSRRSGGRGLPAGPPQRPPVAPHPAHPVRPPMMPVPVVPHPPPVRANIFGGAFGAPPPPVGFHHPPPSIFGGGIFGGPVAPPASEPSSGSPFVFGGRKAPTSPMLTTPVAGMDAVFPALPFKFQVKIKGGSGKEPPPAFGVVWQHYRWLWLANGRLVCPLDPPLPQSSPQTAMTSPPREVMVKEGITPFFANDSLTVEFQPSMPALLFYKHDEYQFAFHFEYFYNRPGPKQPRQSASVKTERHKLMNELHSAITNRSVDAIKKVFDQCPDLLMSPPQQRGEVEFTSYTETPSASPAEKKDTPLRLAVRLGLEEVTKTLIEHGGAAPNGPAANQKNATPLMEAAHYGHDRLVALLVCVYGADVNQKDQQGWTALHHAVNWQKTSTALLLLRLGADPTIKHGADLTPAEMAKCTEECKDVLNLWQALRSGTKPTGWAPMASATSLRPLRSARWSGLLANCSPVVGLPAMPADASSDTAPIEAKVEVLEIDGERVGQAALAKRTDGLEDEDRLSVSVADNDEDSSQPPEGDAPEGAKKRREGTKDTQGSATASSAPFGDPSTPSGGNIFGFSGAFGKVPAAPPEKAGGRGGGRRSKGVRSKRAGPTVSGGSGPPGAPHEGPSLGGDRPAARGIVPEDLAHRVGWAGTNIITSTALRQLLLELSENMRRTNVIDVDWDGWKRNLNEAQTLSDFADVMCRAAKAMREPNDDLPPEREQWIDRTRRSKSLDQLAYRLLELEAELHPDFMQQQWPGRQREHWIRQVNAELGLIKVTGTGGIEWTPDVSQAMAPLKQDSAGMDPLGPTDQGGAGLWSAPPSSPEWEVKMIAKSCLTEDDHVVSLWHPDWPFTYDEQLRKLMDVLGVQSQLTAYVWYVGVKEREREAAARGQPVTGRKPMEVTLPDRSTAVWRNADLSPEEAEESAKQIFKAALDLLSRVRRRLSEQPSFRLLRSGTFDALPSQRAGLAALPLDKEETLLKTLLAGRLTLISRVNAMAQETFPVISAIFNIPTAHYDYDGLLTLGPTPDFFRGDAEVLWCADSIPMTNSTQPQAIPPVDLDEDGGLDEGGAQEGEYDIDEEGCEEGGMMEEGGAPARGVEGRKRGLADLSVLKKLVLQIGPSDLPVQVSVYVALRPLLLHQTIQSLWSSGLQKMGTPGGERFSIKIDRGRGATARDITDSVWYQAANQILPRSSASLRGKSGDRPFMVVFRGEGASDFGGPFQELLSWLSREVMGKLAHVDSDEHYPEFHVFVPCPNSAHSIGPNQDTVILHPGTSPYTPEPAYRWEGWQRDLPEQTDNPPTATAADDLPVDDDRDLRMALELSARPMEDDGPGPPPPPQPPRGADRSSLRSDKDDEGKEGDDDTRQVLQRVVIVRTKGRRDGERASLGSQANEVATGIEDQTVEKVLQRQIDSWP</sequence>
<dbReference type="InParanoid" id="A0A0G4EBJ8"/>
<feature type="region of interest" description="Disordered" evidence="2">
    <location>
        <begin position="2399"/>
        <end position="2443"/>
    </location>
</feature>
<feature type="region of interest" description="Disordered" evidence="2">
    <location>
        <begin position="4588"/>
        <end position="4710"/>
    </location>
</feature>
<feature type="compositionally biased region" description="Basic and acidic residues" evidence="2">
    <location>
        <begin position="3285"/>
        <end position="3294"/>
    </location>
</feature>
<feature type="compositionally biased region" description="Polar residues" evidence="2">
    <location>
        <begin position="3099"/>
        <end position="3117"/>
    </location>
</feature>
<feature type="region of interest" description="Disordered" evidence="2">
    <location>
        <begin position="2753"/>
        <end position="2772"/>
    </location>
</feature>
<feature type="region of interest" description="Disordered" evidence="2">
    <location>
        <begin position="91"/>
        <end position="117"/>
    </location>
</feature>
<name>A0A0G4EBJ8_VITBC</name>
<feature type="compositionally biased region" description="Basic residues" evidence="2">
    <location>
        <begin position="5399"/>
        <end position="5410"/>
    </location>
</feature>
<feature type="region of interest" description="Disordered" evidence="2">
    <location>
        <begin position="3242"/>
        <end position="3306"/>
    </location>
</feature>
<feature type="region of interest" description="Disordered" evidence="2">
    <location>
        <begin position="5309"/>
        <end position="5438"/>
    </location>
</feature>
<evidence type="ECO:0000313" key="4">
    <source>
        <dbReference type="Proteomes" id="UP000041254"/>
    </source>
</evidence>
<feature type="region of interest" description="Disordered" evidence="2">
    <location>
        <begin position="2588"/>
        <end position="2645"/>
    </location>
</feature>
<feature type="compositionally biased region" description="Pro residues" evidence="2">
    <location>
        <begin position="6135"/>
        <end position="6144"/>
    </location>
</feature>
<feature type="compositionally biased region" description="Polar residues" evidence="2">
    <location>
        <begin position="91"/>
        <end position="101"/>
    </location>
</feature>
<feature type="region of interest" description="Disordered" evidence="2">
    <location>
        <begin position="3481"/>
        <end position="3575"/>
    </location>
</feature>
<feature type="compositionally biased region" description="Polar residues" evidence="2">
    <location>
        <begin position="2104"/>
        <end position="2113"/>
    </location>
</feature>
<dbReference type="InterPro" id="IPR002110">
    <property type="entry name" value="Ankyrin_rpt"/>
</dbReference>
<dbReference type="Gene3D" id="1.25.40.20">
    <property type="entry name" value="Ankyrin repeat-containing domain"/>
    <property type="match status" value="1"/>
</dbReference>
<dbReference type="InterPro" id="IPR036770">
    <property type="entry name" value="Ankyrin_rpt-contain_sf"/>
</dbReference>
<feature type="region of interest" description="Disordered" evidence="2">
    <location>
        <begin position="3626"/>
        <end position="3645"/>
    </location>
</feature>
<accession>A0A0G4EBJ8</accession>
<evidence type="ECO:0000256" key="2">
    <source>
        <dbReference type="SAM" id="MobiDB-lite"/>
    </source>
</evidence>
<feature type="repeat" description="ANK" evidence="1">
    <location>
        <begin position="5145"/>
        <end position="5178"/>
    </location>
</feature>
<feature type="compositionally biased region" description="Basic and acidic residues" evidence="2">
    <location>
        <begin position="894"/>
        <end position="911"/>
    </location>
</feature>
<feature type="region of interest" description="Disordered" evidence="2">
    <location>
        <begin position="894"/>
        <end position="947"/>
    </location>
</feature>
<dbReference type="PANTHER" id="PTHR48125:SF12">
    <property type="entry name" value="AT HOOK TRANSCRIPTION FACTOR FAMILY-RELATED"/>
    <property type="match status" value="1"/>
</dbReference>
<feature type="compositionally biased region" description="Polar residues" evidence="2">
    <location>
        <begin position="1924"/>
        <end position="1947"/>
    </location>
</feature>
<feature type="compositionally biased region" description="Low complexity" evidence="2">
    <location>
        <begin position="1357"/>
        <end position="1368"/>
    </location>
</feature>
<feature type="compositionally biased region" description="Pro residues" evidence="2">
    <location>
        <begin position="4654"/>
        <end position="4666"/>
    </location>
</feature>
<feature type="region of interest" description="Disordered" evidence="2">
    <location>
        <begin position="2090"/>
        <end position="2129"/>
    </location>
</feature>
<dbReference type="OrthoDB" id="271273at2759"/>
<dbReference type="PROSITE" id="PS50297">
    <property type="entry name" value="ANK_REP_REGION"/>
    <property type="match status" value="1"/>
</dbReference>
<feature type="region of interest" description="Disordered" evidence="2">
    <location>
        <begin position="2803"/>
        <end position="2840"/>
    </location>
</feature>
<dbReference type="SUPFAM" id="SSF48403">
    <property type="entry name" value="Ankyrin repeat"/>
    <property type="match status" value="1"/>
</dbReference>
<dbReference type="EMBL" id="CDMY01000158">
    <property type="protein sequence ID" value="CEL93351.1"/>
    <property type="molecule type" value="Genomic_DNA"/>
</dbReference>
<dbReference type="STRING" id="1169540.A0A0G4EBJ8"/>
<dbReference type="Gene3D" id="3.90.1750.10">
    <property type="entry name" value="Hect, E3 ligase catalytic domains"/>
    <property type="match status" value="1"/>
</dbReference>
<proteinExistence type="predicted"/>
<feature type="region of interest" description="Disordered" evidence="2">
    <location>
        <begin position="1164"/>
        <end position="1187"/>
    </location>
</feature>
<evidence type="ECO:0000256" key="1">
    <source>
        <dbReference type="PROSITE-ProRule" id="PRU00023"/>
    </source>
</evidence>
<feature type="compositionally biased region" description="Low complexity" evidence="2">
    <location>
        <begin position="3080"/>
        <end position="3092"/>
    </location>
</feature>
<feature type="region of interest" description="Disordered" evidence="2">
    <location>
        <begin position="3067"/>
        <end position="3134"/>
    </location>
</feature>
<feature type="compositionally biased region" description="Basic and acidic residues" evidence="2">
    <location>
        <begin position="6146"/>
        <end position="6159"/>
    </location>
</feature>
<feature type="region of interest" description="Disordered" evidence="2">
    <location>
        <begin position="4138"/>
        <end position="4185"/>
    </location>
</feature>
<feature type="region of interest" description="Disordered" evidence="2">
    <location>
        <begin position="3709"/>
        <end position="3736"/>
    </location>
</feature>
<keyword evidence="4" id="KW-1185">Reference proteome</keyword>
<feature type="compositionally biased region" description="Polar residues" evidence="2">
    <location>
        <begin position="4379"/>
        <end position="4388"/>
    </location>
</feature>
<feature type="compositionally biased region" description="Low complexity" evidence="2">
    <location>
        <begin position="4805"/>
        <end position="4815"/>
    </location>
</feature>
<protein>
    <submittedName>
        <fullName evidence="3">Uncharacterized protein</fullName>
    </submittedName>
</protein>
<feature type="compositionally biased region" description="Polar residues" evidence="2">
    <location>
        <begin position="5353"/>
        <end position="5362"/>
    </location>
</feature>
<feature type="compositionally biased region" description="Low complexity" evidence="2">
    <location>
        <begin position="50"/>
        <end position="61"/>
    </location>
</feature>
<feature type="compositionally biased region" description="Low complexity" evidence="2">
    <location>
        <begin position="1807"/>
        <end position="1818"/>
    </location>
</feature>
<feature type="compositionally biased region" description="Pro residues" evidence="2">
    <location>
        <begin position="1899"/>
        <end position="1919"/>
    </location>
</feature>
<feature type="region of interest" description="Disordered" evidence="2">
    <location>
        <begin position="4325"/>
        <end position="4345"/>
    </location>
</feature>
<feature type="compositionally biased region" description="Polar residues" evidence="2">
    <location>
        <begin position="4689"/>
        <end position="4703"/>
    </location>
</feature>
<feature type="compositionally biased region" description="Basic and acidic residues" evidence="2">
    <location>
        <begin position="2617"/>
        <end position="2627"/>
    </location>
</feature>
<feature type="compositionally biased region" description="Low complexity" evidence="2">
    <location>
        <begin position="769"/>
        <end position="792"/>
    </location>
</feature>
<dbReference type="VEuPathDB" id="CryptoDB:Vbra_20184"/>
<feature type="region of interest" description="Disordered" evidence="2">
    <location>
        <begin position="6094"/>
        <end position="6197"/>
    </location>
</feature>
<feature type="compositionally biased region" description="Basic and acidic residues" evidence="2">
    <location>
        <begin position="3254"/>
        <end position="3263"/>
    </location>
</feature>
<dbReference type="SMART" id="SM00248">
    <property type="entry name" value="ANK"/>
    <property type="match status" value="4"/>
</dbReference>
<feature type="compositionally biased region" description="Low complexity" evidence="2">
    <location>
        <begin position="2428"/>
        <end position="2438"/>
    </location>
</feature>
<feature type="compositionally biased region" description="Basic and acidic residues" evidence="2">
    <location>
        <begin position="4668"/>
        <end position="4682"/>
    </location>
</feature>
<feature type="compositionally biased region" description="Pro residues" evidence="2">
    <location>
        <begin position="4823"/>
        <end position="4843"/>
    </location>
</feature>
<feature type="region of interest" description="Disordered" evidence="2">
    <location>
        <begin position="1896"/>
        <end position="1952"/>
    </location>
</feature>
<feature type="compositionally biased region" description="Basic and acidic residues" evidence="2">
    <location>
        <begin position="3523"/>
        <end position="3535"/>
    </location>
</feature>
<feature type="compositionally biased region" description="Low complexity" evidence="2">
    <location>
        <begin position="1330"/>
        <end position="1340"/>
    </location>
</feature>
<organism evidence="3 4">
    <name type="scientific">Vitrella brassicaformis (strain CCMP3155)</name>
    <dbReference type="NCBI Taxonomy" id="1169540"/>
    <lineage>
        <taxon>Eukaryota</taxon>
        <taxon>Sar</taxon>
        <taxon>Alveolata</taxon>
        <taxon>Colpodellida</taxon>
        <taxon>Vitrellaceae</taxon>
        <taxon>Vitrella</taxon>
    </lineage>
</organism>
<keyword evidence="1" id="KW-0040">ANK repeat</keyword>
<feature type="region of interest" description="Disordered" evidence="2">
    <location>
        <begin position="50"/>
        <end position="71"/>
    </location>
</feature>
<feature type="compositionally biased region" description="Low complexity" evidence="2">
    <location>
        <begin position="6099"/>
        <end position="6110"/>
    </location>
</feature>
<dbReference type="GO" id="GO:0004842">
    <property type="term" value="F:ubiquitin-protein transferase activity"/>
    <property type="evidence" value="ECO:0007669"/>
    <property type="project" value="InterPro"/>
</dbReference>
<feature type="repeat" description="ANK" evidence="1">
    <location>
        <begin position="5179"/>
        <end position="5211"/>
    </location>
</feature>
<feature type="region of interest" description="Disordered" evidence="2">
    <location>
        <begin position="4357"/>
        <end position="4388"/>
    </location>
</feature>
<feature type="compositionally biased region" description="Pro residues" evidence="2">
    <location>
        <begin position="2418"/>
        <end position="2427"/>
    </location>
</feature>
<feature type="compositionally biased region" description="Pro residues" evidence="2">
    <location>
        <begin position="1164"/>
        <end position="1178"/>
    </location>
</feature>